<dbReference type="Proteomes" id="UP000269793">
    <property type="component" value="Chromosome I"/>
</dbReference>
<dbReference type="GO" id="GO:0005787">
    <property type="term" value="C:signal peptidase complex"/>
    <property type="evidence" value="ECO:0007669"/>
    <property type="project" value="UniProtKB-UniRule"/>
</dbReference>
<keyword evidence="3" id="KW-0812">Transmembrane</keyword>
<evidence type="ECO:0000256" key="8">
    <source>
        <dbReference type="ARBA" id="ARBA00045670"/>
    </source>
</evidence>
<dbReference type="PANTHER" id="PTHR12804:SF0">
    <property type="entry name" value="SIGNAL PEPTIDASE COMPLEX SUBUNIT 3"/>
    <property type="match status" value="1"/>
</dbReference>
<dbReference type="PANTHER" id="PTHR12804">
    <property type="entry name" value="MICROSOMAL SIGNAL PEPTIDASE 23 KD SUBUNIT SPC22/23"/>
    <property type="match status" value="1"/>
</dbReference>
<evidence type="ECO:0000256" key="1">
    <source>
        <dbReference type="ARBA" id="ARBA00004648"/>
    </source>
</evidence>
<evidence type="ECO:0000256" key="2">
    <source>
        <dbReference type="ARBA" id="ARBA00009289"/>
    </source>
</evidence>
<dbReference type="STRING" id="425264.A0A3G2S0D9"/>
<reference evidence="10 11" key="1">
    <citation type="submission" date="2018-10" db="EMBL/GenBank/DDBJ databases">
        <title>Complete genome sequence of Malassezia restricta CBS 7877.</title>
        <authorList>
            <person name="Morand S.C."/>
            <person name="Bertignac M."/>
            <person name="Iltis A."/>
            <person name="Kolder I."/>
            <person name="Pirovano W."/>
            <person name="Jourdain R."/>
            <person name="Clavaud C."/>
        </authorList>
    </citation>
    <scope>NUCLEOTIDE SEQUENCE [LARGE SCALE GENOMIC DNA]</scope>
    <source>
        <strain evidence="10 11">CBS 7877</strain>
    </source>
</reference>
<keyword evidence="6" id="KW-1133">Transmembrane helix</keyword>
<keyword evidence="5" id="KW-0735">Signal-anchor</keyword>
<evidence type="ECO:0000256" key="6">
    <source>
        <dbReference type="ARBA" id="ARBA00022989"/>
    </source>
</evidence>
<gene>
    <name evidence="10" type="primary">SPC3</name>
    <name evidence="10" type="ORF">DNF11_0039</name>
</gene>
<protein>
    <recommendedName>
        <fullName evidence="9">Signal peptidase subunit 3</fullName>
    </recommendedName>
</protein>
<name>A0A3G2S0D9_MALR7</name>
<keyword evidence="7 9" id="KW-0472">Membrane</keyword>
<comment type="function">
    <text evidence="8">Essential component of the signal peptidase complex (SPC) which catalyzes the cleavage of N-terminal signal sequences from nascent proteins as they are translocated into the lumen of the endoplasmic reticulum. Essential for the SPC catalytic activity, possibly by stabilizing and positioning the active center of the complex close to the lumenal surface. Essential for viability.</text>
</comment>
<evidence type="ECO:0000313" key="11">
    <source>
        <dbReference type="Proteomes" id="UP000269793"/>
    </source>
</evidence>
<evidence type="ECO:0000313" key="10">
    <source>
        <dbReference type="EMBL" id="AYO40989.1"/>
    </source>
</evidence>
<evidence type="ECO:0000256" key="7">
    <source>
        <dbReference type="ARBA" id="ARBA00023136"/>
    </source>
</evidence>
<dbReference type="PIRSF" id="PIRSF016089">
    <property type="entry name" value="SPC22"/>
    <property type="match status" value="1"/>
</dbReference>
<evidence type="ECO:0000256" key="9">
    <source>
        <dbReference type="PIRNR" id="PIRNR016089"/>
    </source>
</evidence>
<dbReference type="Pfam" id="PF04573">
    <property type="entry name" value="SPC22"/>
    <property type="match status" value="1"/>
</dbReference>
<proteinExistence type="inferred from homology"/>
<keyword evidence="11" id="KW-1185">Reference proteome</keyword>
<comment type="similarity">
    <text evidence="2 9">Belongs to the SPCS3 family.</text>
</comment>
<evidence type="ECO:0000256" key="3">
    <source>
        <dbReference type="ARBA" id="ARBA00022692"/>
    </source>
</evidence>
<accession>A0A3G2S0D9</accession>
<dbReference type="InterPro" id="IPR007653">
    <property type="entry name" value="SPC3"/>
</dbReference>
<organism evidence="10 11">
    <name type="scientific">Malassezia restricta (strain ATCC 96810 / NBRC 103918 / CBS 7877)</name>
    <name type="common">Seborrheic dermatitis infection agent</name>
    <dbReference type="NCBI Taxonomy" id="425264"/>
    <lineage>
        <taxon>Eukaryota</taxon>
        <taxon>Fungi</taxon>
        <taxon>Dikarya</taxon>
        <taxon>Basidiomycota</taxon>
        <taxon>Ustilaginomycotina</taxon>
        <taxon>Malasseziomycetes</taxon>
        <taxon>Malasseziales</taxon>
        <taxon>Malasseziaceae</taxon>
        <taxon>Malassezia</taxon>
    </lineage>
</organism>
<sequence length="186" mass="21363">MYSIPQRINLVSAFALSVVSVLSFFVALSGLQIGAPTSDIRLRKADVVYGLARYHADRRPQHYLETRLDVDLDTSPLFTWNTKQVFLSLTASYESPQTGQHDVVIWDTIVKDKESARVKRKNLRNKYGLRELSRSFENVTSIDFRVEWNVMPYVGIMQRGVMPRSRSYAVTQNPELQHQSPVIVPY</sequence>
<comment type="subcellular location">
    <subcellularLocation>
        <location evidence="1">Endoplasmic reticulum membrane</location>
        <topology evidence="1">Single-pass type II membrane protein</topology>
    </subcellularLocation>
</comment>
<dbReference type="GO" id="GO:0045047">
    <property type="term" value="P:protein targeting to ER"/>
    <property type="evidence" value="ECO:0007669"/>
    <property type="project" value="TreeGrafter"/>
</dbReference>
<dbReference type="AlphaFoldDB" id="A0A3G2S0D9"/>
<evidence type="ECO:0000256" key="4">
    <source>
        <dbReference type="ARBA" id="ARBA00022824"/>
    </source>
</evidence>
<keyword evidence="4 9" id="KW-0256">Endoplasmic reticulum</keyword>
<dbReference type="EMBL" id="CP033148">
    <property type="protein sequence ID" value="AYO40989.1"/>
    <property type="molecule type" value="Genomic_DNA"/>
</dbReference>
<dbReference type="VEuPathDB" id="FungiDB:DNF11_0039"/>
<dbReference type="OrthoDB" id="10261524at2759"/>
<evidence type="ECO:0000256" key="5">
    <source>
        <dbReference type="ARBA" id="ARBA00022968"/>
    </source>
</evidence>
<dbReference type="GO" id="GO:0006465">
    <property type="term" value="P:signal peptide processing"/>
    <property type="evidence" value="ECO:0007669"/>
    <property type="project" value="UniProtKB-UniRule"/>
</dbReference>